<dbReference type="Proteomes" id="UP000326396">
    <property type="component" value="Linkage Group LG6"/>
</dbReference>
<evidence type="ECO:0000313" key="3">
    <source>
        <dbReference type="Proteomes" id="UP000326396"/>
    </source>
</evidence>
<dbReference type="AlphaFoldDB" id="A0A5N6MDS6"/>
<accession>A0A5N6MDS6</accession>
<feature type="compositionally biased region" description="Basic and acidic residues" evidence="1">
    <location>
        <begin position="55"/>
        <end position="67"/>
    </location>
</feature>
<feature type="compositionally biased region" description="Low complexity" evidence="1">
    <location>
        <begin position="40"/>
        <end position="51"/>
    </location>
</feature>
<keyword evidence="3" id="KW-1185">Reference proteome</keyword>
<feature type="region of interest" description="Disordered" evidence="1">
    <location>
        <begin position="1"/>
        <end position="76"/>
    </location>
</feature>
<name>A0A5N6MDS6_9ASTR</name>
<sequence length="76" mass="8328">MAFGKHQHNTQGETETYISDTQEHDYVDLEDEVQQTVPKSTDATGSGASGSKVNKKSEDKDAIRPLIDEVTFQGAD</sequence>
<feature type="compositionally biased region" description="Polar residues" evidence="1">
    <location>
        <begin position="9"/>
        <end position="20"/>
    </location>
</feature>
<evidence type="ECO:0000313" key="2">
    <source>
        <dbReference type="EMBL" id="KAD3338566.1"/>
    </source>
</evidence>
<proteinExistence type="predicted"/>
<comment type="caution">
    <text evidence="2">The sequence shown here is derived from an EMBL/GenBank/DDBJ whole genome shotgun (WGS) entry which is preliminary data.</text>
</comment>
<dbReference type="EMBL" id="SZYD01000016">
    <property type="protein sequence ID" value="KAD3338566.1"/>
    <property type="molecule type" value="Genomic_DNA"/>
</dbReference>
<protein>
    <submittedName>
        <fullName evidence="2">Uncharacterized protein</fullName>
    </submittedName>
</protein>
<gene>
    <name evidence="2" type="ORF">E3N88_34087</name>
</gene>
<evidence type="ECO:0000256" key="1">
    <source>
        <dbReference type="SAM" id="MobiDB-lite"/>
    </source>
</evidence>
<organism evidence="2 3">
    <name type="scientific">Mikania micrantha</name>
    <name type="common">bitter vine</name>
    <dbReference type="NCBI Taxonomy" id="192012"/>
    <lineage>
        <taxon>Eukaryota</taxon>
        <taxon>Viridiplantae</taxon>
        <taxon>Streptophyta</taxon>
        <taxon>Embryophyta</taxon>
        <taxon>Tracheophyta</taxon>
        <taxon>Spermatophyta</taxon>
        <taxon>Magnoliopsida</taxon>
        <taxon>eudicotyledons</taxon>
        <taxon>Gunneridae</taxon>
        <taxon>Pentapetalae</taxon>
        <taxon>asterids</taxon>
        <taxon>campanulids</taxon>
        <taxon>Asterales</taxon>
        <taxon>Asteraceae</taxon>
        <taxon>Asteroideae</taxon>
        <taxon>Heliantheae alliance</taxon>
        <taxon>Eupatorieae</taxon>
        <taxon>Mikania</taxon>
    </lineage>
</organism>
<reference evidence="2 3" key="1">
    <citation type="submission" date="2019-05" db="EMBL/GenBank/DDBJ databases">
        <title>Mikania micrantha, genome provides insights into the molecular mechanism of rapid growth.</title>
        <authorList>
            <person name="Liu B."/>
        </authorList>
    </citation>
    <scope>NUCLEOTIDE SEQUENCE [LARGE SCALE GENOMIC DNA]</scope>
    <source>
        <strain evidence="2">NLD-2019</strain>
        <tissue evidence="2">Leaf</tissue>
    </source>
</reference>